<evidence type="ECO:0000313" key="2">
    <source>
        <dbReference type="Proteomes" id="UP001433508"/>
    </source>
</evidence>
<comment type="caution">
    <text evidence="1">The sequence shown here is derived from an EMBL/GenBank/DDBJ whole genome shotgun (WGS) entry which is preliminary data.</text>
</comment>
<sequence>MSIVLKDSGQKMPIVGFGLWKVPANTCTDTVYNAIKACYRLFDGAQDYGNERKRAKASAVPLRMIWLSARSSSSPRSSGTRSTQSMLSQSSIAVLTMDQGSRPRYDDEI</sequence>
<dbReference type="EMBL" id="MU971344">
    <property type="protein sequence ID" value="KAK9239797.1"/>
    <property type="molecule type" value="Genomic_DNA"/>
</dbReference>
<reference evidence="2" key="1">
    <citation type="journal article" date="2024" name="Front. Bioeng. Biotechnol.">
        <title>Genome-scale model development and genomic sequencing of the oleaginous clade Lipomyces.</title>
        <authorList>
            <person name="Czajka J.J."/>
            <person name="Han Y."/>
            <person name="Kim J."/>
            <person name="Mondo S.J."/>
            <person name="Hofstad B.A."/>
            <person name="Robles A."/>
            <person name="Haridas S."/>
            <person name="Riley R."/>
            <person name="LaButti K."/>
            <person name="Pangilinan J."/>
            <person name="Andreopoulos W."/>
            <person name="Lipzen A."/>
            <person name="Yan J."/>
            <person name="Wang M."/>
            <person name="Ng V."/>
            <person name="Grigoriev I.V."/>
            <person name="Spatafora J.W."/>
            <person name="Magnuson J.K."/>
            <person name="Baker S.E."/>
            <person name="Pomraning K.R."/>
        </authorList>
    </citation>
    <scope>NUCLEOTIDE SEQUENCE [LARGE SCALE GENOMIC DNA]</scope>
    <source>
        <strain evidence="2">CBS 7786</strain>
    </source>
</reference>
<dbReference type="Proteomes" id="UP001433508">
    <property type="component" value="Unassembled WGS sequence"/>
</dbReference>
<organism evidence="1 2">
    <name type="scientific">Lipomyces kononenkoae</name>
    <name type="common">Yeast</name>
    <dbReference type="NCBI Taxonomy" id="34357"/>
    <lineage>
        <taxon>Eukaryota</taxon>
        <taxon>Fungi</taxon>
        <taxon>Dikarya</taxon>
        <taxon>Ascomycota</taxon>
        <taxon>Saccharomycotina</taxon>
        <taxon>Lipomycetes</taxon>
        <taxon>Lipomycetales</taxon>
        <taxon>Lipomycetaceae</taxon>
        <taxon>Lipomyces</taxon>
    </lineage>
</organism>
<protein>
    <submittedName>
        <fullName evidence="1">Uncharacterized protein</fullName>
    </submittedName>
</protein>
<proteinExistence type="predicted"/>
<keyword evidence="2" id="KW-1185">Reference proteome</keyword>
<name>A0ACC3TA79_LIPKO</name>
<evidence type="ECO:0000313" key="1">
    <source>
        <dbReference type="EMBL" id="KAK9239797.1"/>
    </source>
</evidence>
<accession>A0ACC3TA79</accession>
<gene>
    <name evidence="1" type="ORF">V1525DRAFT_430688</name>
</gene>